<reference evidence="2" key="1">
    <citation type="submission" date="2018-05" db="EMBL/GenBank/DDBJ databases">
        <authorList>
            <person name="Lanie J.A."/>
            <person name="Ng W.-L."/>
            <person name="Kazmierczak K.M."/>
            <person name="Andrzejewski T.M."/>
            <person name="Davidsen T.M."/>
            <person name="Wayne K.J."/>
            <person name="Tettelin H."/>
            <person name="Glass J.I."/>
            <person name="Rusch D."/>
            <person name="Podicherti R."/>
            <person name="Tsui H.-C.T."/>
            <person name="Winkler M.E."/>
        </authorList>
    </citation>
    <scope>NUCLEOTIDE SEQUENCE</scope>
</reference>
<evidence type="ECO:0000256" key="1">
    <source>
        <dbReference type="SAM" id="MobiDB-lite"/>
    </source>
</evidence>
<feature type="region of interest" description="Disordered" evidence="1">
    <location>
        <begin position="1"/>
        <end position="23"/>
    </location>
</feature>
<dbReference type="EMBL" id="UINC01115357">
    <property type="protein sequence ID" value="SVC86322.1"/>
    <property type="molecule type" value="Genomic_DNA"/>
</dbReference>
<proteinExistence type="predicted"/>
<accession>A0A382QNK0</accession>
<protein>
    <submittedName>
        <fullName evidence="2">Uncharacterized protein</fullName>
    </submittedName>
</protein>
<dbReference type="AlphaFoldDB" id="A0A382QNK0"/>
<organism evidence="2">
    <name type="scientific">marine metagenome</name>
    <dbReference type="NCBI Taxonomy" id="408172"/>
    <lineage>
        <taxon>unclassified sequences</taxon>
        <taxon>metagenomes</taxon>
        <taxon>ecological metagenomes</taxon>
    </lineage>
</organism>
<name>A0A382QNK0_9ZZZZ</name>
<evidence type="ECO:0000313" key="2">
    <source>
        <dbReference type="EMBL" id="SVC86322.1"/>
    </source>
</evidence>
<gene>
    <name evidence="2" type="ORF">METZ01_LOCUS339176</name>
</gene>
<sequence length="23" mass="2548">MKYTSGVSGRMRIAPSNFNDGQM</sequence>